<feature type="compositionally biased region" description="Polar residues" evidence="1">
    <location>
        <begin position="2120"/>
        <end position="2131"/>
    </location>
</feature>
<organism evidence="2 3">
    <name type="scientific">Ridgeia piscesae</name>
    <name type="common">Tubeworm</name>
    <dbReference type="NCBI Taxonomy" id="27915"/>
    <lineage>
        <taxon>Eukaryota</taxon>
        <taxon>Metazoa</taxon>
        <taxon>Spiralia</taxon>
        <taxon>Lophotrochozoa</taxon>
        <taxon>Annelida</taxon>
        <taxon>Polychaeta</taxon>
        <taxon>Sedentaria</taxon>
        <taxon>Canalipalpata</taxon>
        <taxon>Sabellida</taxon>
        <taxon>Siboglinidae</taxon>
        <taxon>Ridgeia</taxon>
    </lineage>
</organism>
<comment type="caution">
    <text evidence="2">The sequence shown here is derived from an EMBL/GenBank/DDBJ whole genome shotgun (WGS) entry which is preliminary data.</text>
</comment>
<dbReference type="PANTHER" id="PTHR21963:SF1">
    <property type="entry name" value="SPERM-ASSOCIATED ANTIGEN 17"/>
    <property type="match status" value="1"/>
</dbReference>
<feature type="compositionally biased region" description="Basic and acidic residues" evidence="1">
    <location>
        <begin position="1337"/>
        <end position="1358"/>
    </location>
</feature>
<feature type="region of interest" description="Disordered" evidence="1">
    <location>
        <begin position="427"/>
        <end position="449"/>
    </location>
</feature>
<feature type="compositionally biased region" description="Polar residues" evidence="1">
    <location>
        <begin position="1049"/>
        <end position="1061"/>
    </location>
</feature>
<feature type="compositionally biased region" description="Polar residues" evidence="1">
    <location>
        <begin position="2151"/>
        <end position="2172"/>
    </location>
</feature>
<keyword evidence="3" id="KW-1185">Reference proteome</keyword>
<dbReference type="GO" id="GO:0003351">
    <property type="term" value="P:epithelial cilium movement involved in extracellular fluid movement"/>
    <property type="evidence" value="ECO:0007669"/>
    <property type="project" value="TreeGrafter"/>
</dbReference>
<protein>
    <recommendedName>
        <fullName evidence="4">Sperm-associated antigen 17</fullName>
    </recommendedName>
</protein>
<dbReference type="GO" id="GO:1990716">
    <property type="term" value="C:axonemal central apparatus"/>
    <property type="evidence" value="ECO:0007669"/>
    <property type="project" value="TreeGrafter"/>
</dbReference>
<feature type="region of interest" description="Disordered" evidence="1">
    <location>
        <begin position="1488"/>
        <end position="1558"/>
    </location>
</feature>
<feature type="region of interest" description="Disordered" evidence="1">
    <location>
        <begin position="1294"/>
        <end position="1370"/>
    </location>
</feature>
<accession>A0AAD9UKD2</accession>
<evidence type="ECO:0000313" key="3">
    <source>
        <dbReference type="Proteomes" id="UP001209878"/>
    </source>
</evidence>
<feature type="region of interest" description="Disordered" evidence="1">
    <location>
        <begin position="777"/>
        <end position="851"/>
    </location>
</feature>
<dbReference type="InterPro" id="IPR026173">
    <property type="entry name" value="SPAG17"/>
</dbReference>
<dbReference type="EMBL" id="JAODUO010000029">
    <property type="protein sequence ID" value="KAK2192475.1"/>
    <property type="molecule type" value="Genomic_DNA"/>
</dbReference>
<feature type="region of interest" description="Disordered" evidence="1">
    <location>
        <begin position="2105"/>
        <end position="2237"/>
    </location>
</feature>
<name>A0AAD9UKD2_RIDPI</name>
<feature type="compositionally biased region" description="Low complexity" evidence="1">
    <location>
        <begin position="795"/>
        <end position="806"/>
    </location>
</feature>
<evidence type="ECO:0000256" key="1">
    <source>
        <dbReference type="SAM" id="MobiDB-lite"/>
    </source>
</evidence>
<reference evidence="2" key="1">
    <citation type="journal article" date="2023" name="Mol. Biol. Evol.">
        <title>Third-Generation Sequencing Reveals the Adaptive Role of the Epigenome in Three Deep-Sea Polychaetes.</title>
        <authorList>
            <person name="Perez M."/>
            <person name="Aroh O."/>
            <person name="Sun Y."/>
            <person name="Lan Y."/>
            <person name="Juniper S.K."/>
            <person name="Young C.R."/>
            <person name="Angers B."/>
            <person name="Qian P.Y."/>
        </authorList>
    </citation>
    <scope>NUCLEOTIDE SEQUENCE</scope>
    <source>
        <strain evidence="2">R07B-5</strain>
    </source>
</reference>
<feature type="region of interest" description="Disordered" evidence="1">
    <location>
        <begin position="1010"/>
        <end position="1136"/>
    </location>
</feature>
<feature type="region of interest" description="Disordered" evidence="1">
    <location>
        <begin position="1194"/>
        <end position="1266"/>
    </location>
</feature>
<feature type="compositionally biased region" description="Basic and acidic residues" evidence="1">
    <location>
        <begin position="1065"/>
        <end position="1100"/>
    </location>
</feature>
<dbReference type="Pfam" id="PF14874">
    <property type="entry name" value="PapD-like"/>
    <property type="match status" value="1"/>
</dbReference>
<feature type="region of interest" description="Disordered" evidence="1">
    <location>
        <begin position="134"/>
        <end position="192"/>
    </location>
</feature>
<sequence length="2451" mass="268484">MPPKRTKSASSGAGKDNKWEQTLMNAVFCEKDLWQATIVFITANKLEDVPYLKVLTDAVAGGTRRLFSVISRHDLYAQIESGPKAGKGKKETGPGGIPEIYDKCKPFLENDGDIPAPLLANLLKHEMLEIKTKDMTRRDMLRKDAGGRTSKPGSAMDKVGKKGAKGADRVKSAGKGKSGKKTPDTGKAGTKLKKRGDDEVLIKYIDDEPDNGPEHYILVIGFPYATLFSSLIDIGIDVDCLLKVESEDYPASESTVPADDDNVEKDEKQLVTPVSVEMRMLCRDTTIEEAHKFEKARGKQEWVTPVSVEMECWSVTPVSVEWNVVSVTPVSVEWNVVSVTPVSVEWNVVSVTPVSVEMECCVSDTQQFGTLLFEDVACLVYDLLDSKRQWQNFLRHLQLIHVPQHKRELFSSNVDVQSLHSVGAGKPAGGVAAPQGGATGAPAEKLAETTSQAEIDVTTDPDMRYYNDLINTIPVESVSLPLIMHCMLEQVGQSISHHALHVGTGGSAISHHALHVGTVGQSIPIMHCMLEQVGQSISHHALHVGTEEDKEIASETPKPPRADGLEDSIAQHVSSAVYRLALSENERQLLADEFDQPKTYTTPFNGPVLLNHHDDITRRLNHLKPIDGFDARKVEMEMASFHPAANIHMMPSQETKTSKERMARLQELLSFISFSRLNQAEVDQAFRQFVLEYMDITEVDAEGNIVPPAKLSQRDIPWDDPYPFYTLMIPQQDVEVEVEEFSCFSRQSGSRSAETLPISASWEEGLDDLSLDGSATRLARGSAKGSARGSGRGSARGSAKSSARQSRSTKKKSRCSSAKEPTPPQLLSTVSIMSPMPPVSNPASRTVSPSSGIRMDLPDPSMQSVHFKDHSSRSIEVNATMPVNATGPVNYGNVNIPGKWANLDQWCFVEHMEPHILQQVLNNAMYTHPVMDTYYNKRDHVLMVTLHNPHNQQLQNCVSWKTYLHSDVGFRNYLEHVAQLVSTWTEEQEVKYQAQLLQWETEKKLKELTAAKAAEETSRPNSAQSKRKGRSSSPKKSLSRGSSSERSLNRNTYVRTGSIKASNLEAEKLRAEEDDKEQIKEGRKSAGKKPKEKEEKESKEKKRANSRGSARSKSVTKDDVQPPVPSQQMKPPHTFPFMGYDLGDALLHLSGTVTTLFPADGGQIRVEKTEFTQGTVSIRASVLKDGHVFSIHILNPKQPGEEDEDESLLPPNPSKNEVGQEKSETERSEKEELSSRVPTTLLTTPVPDGTVESTHPDPPDVIVQPVPEKKPCVGSFGSFSAVLSDGMTLSLSIYGDVGEPGDGTPLLQEAPTPPPPESASVVSKEVPPPAAPAKTKGKGEKPEKGGKAEKVDKGKEKPQPSPEPPPSQEEELLKLDETIEQKVTVDLPLQQLHIACPDGLVVTFHPETNFGIVPDDPEKPMLVVRQTYPMKTRGLQECEVSRFKLMDEASRVITSRGTVIKTMTDGRAEVLFASGAVSQLVQNSTLVPCNAHSRNESPPRAASPNKGGRETPSKKPAAGKRRSAEKKRQADTQPDAQAVAPVDDEPPEPKWHWITTTPSGERIVTKQHEDTNIPVPPALVSKASDPSTHQTMFSREDSVVMVTHPSGATVVEHADGTRISTYFKEMQIPAENTEQDTETEDAPPINQTTLIMFVQVECPGYATVLFNTKHGDCQVQFGNGTAVNTAMDGSSDIYHHDGGYIRIDENGAAIYYPKPNRHIEVIDPNHQQVYLMKHYDELILETVDNEGNKFNVGHTGDTSVTVSDGSQLDSHESEVRVASETSSVDLTTTLAKNMIMYKQHAPRFFVIQPDGGGVELLRYQDVAEYIVAAEDDPLTAILMDPLPDFPSVTGITVLKPYTKDVSQKWLLPYAKKSIIPEGLVSRDLETLPARERPVPGLPFGMTVGRGLAIGNVVRKEAVPPVVQCPRMLEVRQLLQYKPVSQELRYHLSNCLRRYCESVLGRQARSEGLLPVDPRSEGEKILAEDLRNRLPPLEQAVSSDSSGEFIEVKGSYPVLPFTEVASQVKGDVKVLYEKVTAVTPPSPPPTPQLKRCKADWERFQREFEEVLEAKKLLKEKKVPSYFESALGKAFLLSQAPDLAQLTKELAHDPSVSENDPRNGIDAQSTGSGNGNDVPQDPTENLRYTPVTGGPNGTTDLNPSPNTGAFGNTTSTLRPGNPTPGHATGQGSPAPLRPKNPTPAHASKTVPDRPGAPTPKEAIGTFRHPSIPEQPEQTGGDMRQGIHSVHSNVKDVVGEPRKEPISLPRYFGAGRPGAMPNDKFGQVEEPVRRQILTSSVAGATEKGAVLLGQMRGFELLPKRVDFGVLREGNTYSFLVQLKNVGFDACRFKVHQPPPSTGIKIIFQPGLVAAGMKVDLNVEVYAIAVGVPGLKGVGSIAHTLEITSEADHFYDYDHRDPKAMPLGFKGPGVKLVSTKPPAGVGIIRPRKDQAIGVQ</sequence>
<feature type="compositionally biased region" description="Polar residues" evidence="1">
    <location>
        <begin position="841"/>
        <end position="851"/>
    </location>
</feature>
<feature type="compositionally biased region" description="Low complexity" evidence="1">
    <location>
        <begin position="427"/>
        <end position="443"/>
    </location>
</feature>
<evidence type="ECO:0000313" key="2">
    <source>
        <dbReference type="EMBL" id="KAK2192475.1"/>
    </source>
</evidence>
<feature type="compositionally biased region" description="Basic and acidic residues" evidence="1">
    <location>
        <begin position="1218"/>
        <end position="1234"/>
    </location>
</feature>
<feature type="compositionally biased region" description="Low complexity" evidence="1">
    <location>
        <begin position="1235"/>
        <end position="1247"/>
    </location>
</feature>
<feature type="compositionally biased region" description="Low complexity" evidence="1">
    <location>
        <begin position="1031"/>
        <end position="1046"/>
    </location>
</feature>
<proteinExistence type="predicted"/>
<gene>
    <name evidence="2" type="ORF">NP493_29g01005</name>
</gene>
<feature type="compositionally biased region" description="Basic and acidic residues" evidence="1">
    <location>
        <begin position="134"/>
        <end position="146"/>
    </location>
</feature>
<dbReference type="GO" id="GO:1904158">
    <property type="term" value="P:axonemal central apparatus assembly"/>
    <property type="evidence" value="ECO:0007669"/>
    <property type="project" value="TreeGrafter"/>
</dbReference>
<evidence type="ECO:0008006" key="4">
    <source>
        <dbReference type="Google" id="ProtNLM"/>
    </source>
</evidence>
<dbReference type="Proteomes" id="UP001209878">
    <property type="component" value="Unassembled WGS sequence"/>
</dbReference>
<dbReference type="GO" id="GO:0005576">
    <property type="term" value="C:extracellular region"/>
    <property type="evidence" value="ECO:0007669"/>
    <property type="project" value="GOC"/>
</dbReference>
<dbReference type="PANTHER" id="PTHR21963">
    <property type="entry name" value="PF6"/>
    <property type="match status" value="1"/>
</dbReference>